<dbReference type="AlphaFoldDB" id="A0A218ZD29"/>
<keyword evidence="2" id="KW-1185">Reference proteome</keyword>
<accession>A0A218ZD29</accession>
<name>A0A218ZD29_9HELO</name>
<comment type="caution">
    <text evidence="1">The sequence shown here is derived from an EMBL/GenBank/DDBJ whole genome shotgun (WGS) entry which is preliminary data.</text>
</comment>
<evidence type="ECO:0000313" key="1">
    <source>
        <dbReference type="EMBL" id="OWP05971.1"/>
    </source>
</evidence>
<gene>
    <name evidence="1" type="ORF">B2J93_6295</name>
</gene>
<organism evidence="1 2">
    <name type="scientific">Diplocarpon coronariae</name>
    <dbReference type="NCBI Taxonomy" id="2795749"/>
    <lineage>
        <taxon>Eukaryota</taxon>
        <taxon>Fungi</taxon>
        <taxon>Dikarya</taxon>
        <taxon>Ascomycota</taxon>
        <taxon>Pezizomycotina</taxon>
        <taxon>Leotiomycetes</taxon>
        <taxon>Helotiales</taxon>
        <taxon>Drepanopezizaceae</taxon>
        <taxon>Diplocarpon</taxon>
    </lineage>
</organism>
<reference evidence="1 2" key="1">
    <citation type="submission" date="2017-04" db="EMBL/GenBank/DDBJ databases">
        <title>Draft genome sequence of Marssonina coronaria NL1: causal agent of apple blotch.</title>
        <authorList>
            <person name="Cheng Q."/>
        </authorList>
    </citation>
    <scope>NUCLEOTIDE SEQUENCE [LARGE SCALE GENOMIC DNA]</scope>
    <source>
        <strain evidence="1 2">NL1</strain>
    </source>
</reference>
<dbReference type="Proteomes" id="UP000242519">
    <property type="component" value="Unassembled WGS sequence"/>
</dbReference>
<sequence>MNLTSSLTTQLGRLYMFGVLILVKDATNKASTKNNFSDDYSGDDEHSDLGMSKRGCFKIKVVKTRAVKLTTSFTETTIDEILDMFDIRKKELTQLFGWIPGCEESQKQRLAKHTTTRRDSETEQSVLANFEDYWESRFLGANYIDKHGVRGRGDGKFPDELIKFVVELSHLEFGDDRVVELFAQWFSEP</sequence>
<dbReference type="InParanoid" id="A0A218ZD29"/>
<proteinExistence type="predicted"/>
<evidence type="ECO:0000313" key="2">
    <source>
        <dbReference type="Proteomes" id="UP000242519"/>
    </source>
</evidence>
<protein>
    <submittedName>
        <fullName evidence="1">Uncharacterized protein</fullName>
    </submittedName>
</protein>
<dbReference type="EMBL" id="MZNU01000059">
    <property type="protein sequence ID" value="OWP05971.1"/>
    <property type="molecule type" value="Genomic_DNA"/>
</dbReference>